<evidence type="ECO:0000256" key="9">
    <source>
        <dbReference type="ARBA" id="ARBA00023315"/>
    </source>
</evidence>
<proteinExistence type="inferred from homology"/>
<evidence type="ECO:0000259" key="12">
    <source>
        <dbReference type="Pfam" id="PF13880"/>
    </source>
</evidence>
<keyword evidence="14" id="KW-1185">Reference proteome</keyword>
<keyword evidence="4" id="KW-0479">Metal-binding</keyword>
<dbReference type="HOGENOM" id="CLU_073121_0_0_1"/>
<dbReference type="OrthoDB" id="428854at2759"/>
<evidence type="ECO:0000256" key="2">
    <source>
        <dbReference type="ARBA" id="ARBA00005816"/>
    </source>
</evidence>
<dbReference type="PANTHER" id="PTHR45884:SF2">
    <property type="entry name" value="N-ACETYLTRANSFERASE ECO"/>
    <property type="match status" value="1"/>
</dbReference>
<evidence type="ECO:0000256" key="7">
    <source>
        <dbReference type="ARBA" id="ARBA00023242"/>
    </source>
</evidence>
<evidence type="ECO:0000256" key="10">
    <source>
        <dbReference type="SAM" id="MobiDB-lite"/>
    </source>
</evidence>
<name>A0A0C2YMN5_HEBCY</name>
<evidence type="ECO:0000256" key="4">
    <source>
        <dbReference type="ARBA" id="ARBA00022723"/>
    </source>
</evidence>
<evidence type="ECO:0000313" key="14">
    <source>
        <dbReference type="Proteomes" id="UP000053424"/>
    </source>
</evidence>
<evidence type="ECO:0000256" key="5">
    <source>
        <dbReference type="ARBA" id="ARBA00022771"/>
    </source>
</evidence>
<evidence type="ECO:0000256" key="8">
    <source>
        <dbReference type="ARBA" id="ARBA00023306"/>
    </source>
</evidence>
<keyword evidence="7" id="KW-0539">Nucleus</keyword>
<dbReference type="Pfam" id="PF13880">
    <property type="entry name" value="Acetyltransf_13"/>
    <property type="match status" value="1"/>
</dbReference>
<protein>
    <recommendedName>
        <fullName evidence="15">N-acetyltransferase ECO1</fullName>
    </recommendedName>
</protein>
<dbReference type="GO" id="GO:0000785">
    <property type="term" value="C:chromatin"/>
    <property type="evidence" value="ECO:0007669"/>
    <property type="project" value="TreeGrafter"/>
</dbReference>
<dbReference type="Pfam" id="PF13878">
    <property type="entry name" value="zf-C2H2_3"/>
    <property type="match status" value="1"/>
</dbReference>
<dbReference type="PANTHER" id="PTHR45884">
    <property type="entry name" value="N-ACETYLTRANSFERASE ECO"/>
    <property type="match status" value="1"/>
</dbReference>
<keyword evidence="8" id="KW-0131">Cell cycle</keyword>
<feature type="compositionally biased region" description="Pro residues" evidence="10">
    <location>
        <begin position="35"/>
        <end position="44"/>
    </location>
</feature>
<organism evidence="13 14">
    <name type="scientific">Hebeloma cylindrosporum</name>
    <dbReference type="NCBI Taxonomy" id="76867"/>
    <lineage>
        <taxon>Eukaryota</taxon>
        <taxon>Fungi</taxon>
        <taxon>Dikarya</taxon>
        <taxon>Basidiomycota</taxon>
        <taxon>Agaricomycotina</taxon>
        <taxon>Agaricomycetes</taxon>
        <taxon>Agaricomycetidae</taxon>
        <taxon>Agaricales</taxon>
        <taxon>Agaricineae</taxon>
        <taxon>Hymenogastraceae</taxon>
        <taxon>Hebeloma</taxon>
    </lineage>
</organism>
<dbReference type="STRING" id="686832.A0A0C2YMN5"/>
<keyword evidence="9" id="KW-0012">Acyltransferase</keyword>
<dbReference type="GO" id="GO:0005634">
    <property type="term" value="C:nucleus"/>
    <property type="evidence" value="ECO:0007669"/>
    <property type="project" value="UniProtKB-SubCell"/>
</dbReference>
<dbReference type="GO" id="GO:0061733">
    <property type="term" value="F:protein-lysine-acetyltransferase activity"/>
    <property type="evidence" value="ECO:0007669"/>
    <property type="project" value="TreeGrafter"/>
</dbReference>
<feature type="region of interest" description="Disordered" evidence="10">
    <location>
        <begin position="1"/>
        <end position="99"/>
    </location>
</feature>
<keyword evidence="5" id="KW-0863">Zinc-finger</keyword>
<reference evidence="14" key="2">
    <citation type="submission" date="2015-01" db="EMBL/GenBank/DDBJ databases">
        <title>Evolutionary Origins and Diversification of the Mycorrhizal Mutualists.</title>
        <authorList>
            <consortium name="DOE Joint Genome Institute"/>
            <consortium name="Mycorrhizal Genomics Consortium"/>
            <person name="Kohler A."/>
            <person name="Kuo A."/>
            <person name="Nagy L.G."/>
            <person name="Floudas D."/>
            <person name="Copeland A."/>
            <person name="Barry K.W."/>
            <person name="Cichocki N."/>
            <person name="Veneault-Fourrey C."/>
            <person name="LaButti K."/>
            <person name="Lindquist E.A."/>
            <person name="Lipzen A."/>
            <person name="Lundell T."/>
            <person name="Morin E."/>
            <person name="Murat C."/>
            <person name="Riley R."/>
            <person name="Ohm R."/>
            <person name="Sun H."/>
            <person name="Tunlid A."/>
            <person name="Henrissat B."/>
            <person name="Grigoriev I.V."/>
            <person name="Hibbett D.S."/>
            <person name="Martin F."/>
        </authorList>
    </citation>
    <scope>NUCLEOTIDE SEQUENCE [LARGE SCALE GENOMIC DNA]</scope>
    <source>
        <strain evidence="14">h7</strain>
    </source>
</reference>
<accession>A0A0C2YMN5</accession>
<dbReference type="InterPro" id="IPR028005">
    <property type="entry name" value="AcTrfase_ESCO_Znf_dom"/>
</dbReference>
<evidence type="ECO:0000259" key="11">
    <source>
        <dbReference type="Pfam" id="PF13878"/>
    </source>
</evidence>
<evidence type="ECO:0000256" key="1">
    <source>
        <dbReference type="ARBA" id="ARBA00004123"/>
    </source>
</evidence>
<evidence type="ECO:0008006" key="15">
    <source>
        <dbReference type="Google" id="ProtNLM"/>
    </source>
</evidence>
<evidence type="ECO:0000313" key="13">
    <source>
        <dbReference type="EMBL" id="KIM42272.1"/>
    </source>
</evidence>
<gene>
    <name evidence="13" type="ORF">M413DRAFT_444705</name>
</gene>
<keyword evidence="6" id="KW-0862">Zinc</keyword>
<feature type="compositionally biased region" description="Low complexity" evidence="10">
    <location>
        <begin position="19"/>
        <end position="34"/>
    </location>
</feature>
<dbReference type="Proteomes" id="UP000053424">
    <property type="component" value="Unassembled WGS sequence"/>
</dbReference>
<feature type="domain" description="N-acetyltransferase ESCO acetyl-transferase" evidence="12">
    <location>
        <begin position="292"/>
        <end position="353"/>
    </location>
</feature>
<dbReference type="AlphaFoldDB" id="A0A0C2YMN5"/>
<evidence type="ECO:0000256" key="6">
    <source>
        <dbReference type="ARBA" id="ARBA00022833"/>
    </source>
</evidence>
<feature type="domain" description="N-acetyltransferase ESCO zinc-finger" evidence="11">
    <location>
        <begin position="105"/>
        <end position="141"/>
    </location>
</feature>
<comment type="similarity">
    <text evidence="2">Belongs to the acetyltransferase family. ECO subfamily.</text>
</comment>
<keyword evidence="3" id="KW-0808">Transferase</keyword>
<dbReference type="GO" id="GO:0007064">
    <property type="term" value="P:mitotic sister chromatid cohesion"/>
    <property type="evidence" value="ECO:0007669"/>
    <property type="project" value="TreeGrafter"/>
</dbReference>
<feature type="compositionally biased region" description="Basic residues" evidence="10">
    <location>
        <begin position="1"/>
        <end position="18"/>
    </location>
</feature>
<sequence>MNTTKVHRTYGSHNRRNTKSTLASPSSPPSALASSPPPTPPPARPTKRTISQISSTENSSHLFSPRKRLKSTAKSPATAKPKLSKALSKAKATTSKGGQQKTLTQLHFNIDQPILRTCSLCGLSYTKGAPDDEALHRVHCTRVRQGMEWGREEEKDRMRGTENVVVEVGTDVRLKGKRKGRIISFPADIGGKLGAKLTTLLQTVNLSLSAPDLPPSALQHSKVYIFLIPHETKAHRERIAGCVVAQRISTAMAVIPSSPSTDVQDSNPERPPAVILDAETNLCCSPEPLPTPMGISRLFVSSSHRRLGIAHSLLDAASTTFIHGCPLDPTKGQVAFSQPTGMGQAVMNSWGKGGVRVYEE</sequence>
<feature type="compositionally biased region" description="Polar residues" evidence="10">
    <location>
        <begin position="50"/>
        <end position="62"/>
    </location>
</feature>
<comment type="subcellular location">
    <subcellularLocation>
        <location evidence="1">Nucleus</location>
    </subcellularLocation>
</comment>
<feature type="compositionally biased region" description="Low complexity" evidence="10">
    <location>
        <begin position="72"/>
        <end position="96"/>
    </location>
</feature>
<dbReference type="EMBL" id="KN831778">
    <property type="protein sequence ID" value="KIM42272.1"/>
    <property type="molecule type" value="Genomic_DNA"/>
</dbReference>
<dbReference type="GO" id="GO:0008270">
    <property type="term" value="F:zinc ion binding"/>
    <property type="evidence" value="ECO:0007669"/>
    <property type="project" value="UniProtKB-KW"/>
</dbReference>
<reference evidence="13 14" key="1">
    <citation type="submission" date="2014-04" db="EMBL/GenBank/DDBJ databases">
        <authorList>
            <consortium name="DOE Joint Genome Institute"/>
            <person name="Kuo A."/>
            <person name="Gay G."/>
            <person name="Dore J."/>
            <person name="Kohler A."/>
            <person name="Nagy L.G."/>
            <person name="Floudas D."/>
            <person name="Copeland A."/>
            <person name="Barry K.W."/>
            <person name="Cichocki N."/>
            <person name="Veneault-Fourrey C."/>
            <person name="LaButti K."/>
            <person name="Lindquist E.A."/>
            <person name="Lipzen A."/>
            <person name="Lundell T."/>
            <person name="Morin E."/>
            <person name="Murat C."/>
            <person name="Sun H."/>
            <person name="Tunlid A."/>
            <person name="Henrissat B."/>
            <person name="Grigoriev I.V."/>
            <person name="Hibbett D.S."/>
            <person name="Martin F."/>
            <person name="Nordberg H.P."/>
            <person name="Cantor M.N."/>
            <person name="Hua S.X."/>
        </authorList>
    </citation>
    <scope>NUCLEOTIDE SEQUENCE [LARGE SCALE GENOMIC DNA]</scope>
    <source>
        <strain evidence="14">h7</strain>
    </source>
</reference>
<evidence type="ECO:0000256" key="3">
    <source>
        <dbReference type="ARBA" id="ARBA00022679"/>
    </source>
</evidence>
<dbReference type="InterPro" id="IPR028009">
    <property type="entry name" value="ESCO_Acetyltransf_dom"/>
</dbReference>